<organism evidence="1 2">
    <name type="scientific">Pseudomonas phage EL</name>
    <dbReference type="NCBI Taxonomy" id="273133"/>
    <lineage>
        <taxon>Viruses</taxon>
        <taxon>Duplodnaviria</taxon>
        <taxon>Heunggongvirae</taxon>
        <taxon>Uroviricota</taxon>
        <taxon>Caudoviricetes</taxon>
        <taxon>Chimalliviridae</taxon>
        <taxon>Elvirus</taxon>
        <taxon>Elvirus EL</taxon>
    </lineage>
</organism>
<dbReference type="Proteomes" id="UP000001239">
    <property type="component" value="Segment"/>
</dbReference>
<accession>Q2Z150</accession>
<dbReference type="RefSeq" id="YP_418064.1">
    <property type="nucleotide sequence ID" value="NC_007623.1"/>
</dbReference>
<protein>
    <submittedName>
        <fullName evidence="1">Uncharacterized protein</fullName>
    </submittedName>
</protein>
<keyword evidence="2" id="KW-1185">Reference proteome</keyword>
<proteinExistence type="predicted"/>
<reference evidence="1 2" key="4">
    <citation type="journal article" date="2005" name="J. Mol. Biol.">
        <title>Genome comparison of Pseudomonas aeruginosa large phages.</title>
        <authorList>
            <person name="Hertveldt K."/>
            <person name="Lavigne R."/>
            <person name="Pleteneva E."/>
            <person name="Sernova N."/>
            <person name="Kurochkina L."/>
            <person name="Korchevskii R."/>
            <person name="Robben J."/>
            <person name="Mesyanzhinov V."/>
            <person name="Krylov V.N."/>
            <person name="Volckaert G."/>
        </authorList>
    </citation>
    <scope>NUCLEOTIDE SEQUENCE</scope>
</reference>
<reference evidence="1 2" key="2">
    <citation type="journal article" date="2003" name="Res. Microbiol.">
        <title>Myoviridae bacteriophages of Pseudomonas aeruginosa: a long and complex evolutionary pathway.</title>
        <authorList>
            <person name="Krylov V.N."/>
            <person name="Pleteneva E.A."/>
            <person name="Bourkalsteva M.V."/>
            <person name="Shaburova O.V."/>
            <person name="Volckaert G."/>
            <person name="Sykilinda N.N."/>
            <person name="Kurochkina L.P."/>
            <person name="Mesyanzhinov V.V."/>
        </authorList>
    </citation>
    <scope>NUCLEOTIDE SEQUENCE [LARGE SCALE GENOMIC DNA]</scope>
</reference>
<dbReference type="OrthoDB" id="9090at10239"/>
<dbReference type="EMBL" id="AJ697969">
    <property type="protein sequence ID" value="CAG27125.1"/>
    <property type="molecule type" value="Genomic_DNA"/>
</dbReference>
<evidence type="ECO:0000313" key="2">
    <source>
        <dbReference type="Proteomes" id="UP000001239"/>
    </source>
</evidence>
<name>Q2Z150_9CAUD</name>
<reference evidence="1 2" key="1">
    <citation type="journal article" date="2002" name="Genetika">
        <title>Phenogenetic characterization of a group of giant Phi KZ-like bacteriophages of Pseudomonas aeruginosa].</title>
        <authorList>
            <person name="Burkal'tseva M.V."/>
            <person name="Krylov V.N."/>
            <person name="Pleteneva E.A."/>
            <person name="Shaburova O.V."/>
            <person name="Krylov S.V."/>
            <person name="Volckaert G."/>
            <person name="Sykilinda N.N."/>
            <person name="Kurochkina L.P."/>
            <person name="Mesyanzhinov V.V."/>
        </authorList>
    </citation>
    <scope>NUCLEOTIDE SEQUENCE [LARGE SCALE GENOMIC DNA]</scope>
</reference>
<dbReference type="GeneID" id="5176714"/>
<dbReference type="KEGG" id="vg:5176714"/>
<evidence type="ECO:0000313" key="1">
    <source>
        <dbReference type="EMBL" id="CAG27125.1"/>
    </source>
</evidence>
<sequence>MRSTGALGMSVGTSLAFESDAASLIRNSDTILLNLMTLIRNAYDAYETKEEKDQLTSDQLVEAVTSDLKILAKWMEETRKSKPVELVVYYPTYTGLKTRFRHADLKLPTTKNQIRYDTLSKEAAKKLYTKYEKLLSKTDIGMPEFKGRGIVLTHHVVDLAVSNSVGRLILLESYTGKTKPFTQWYTKLTGGEDLFYMPFNRFTIQIFGDRSTNFMSSSTGIKELVKKLALDNKWTSATTLGRIRSHINNLPQGVDRAGLQLMLNG</sequence>
<reference evidence="1 2" key="3">
    <citation type="journal article" date="2004" name="Bioinformatics">
        <title>PHIRE, a deterministic approach to reveal regulatory elements in bacteriophage genomes.</title>
        <authorList>
            <person name="Lavigne R."/>
            <person name="Sun W.D."/>
            <person name="Volckaert G."/>
        </authorList>
    </citation>
    <scope>NUCLEOTIDE SEQUENCE [LARGE SCALE GENOMIC DNA]</scope>
</reference>